<keyword evidence="2" id="KW-1185">Reference proteome</keyword>
<dbReference type="InterPro" id="IPR023214">
    <property type="entry name" value="HAD_sf"/>
</dbReference>
<sequence length="280" mass="31564">MARRLILLVDFDETLTRTGKDTISLLASAAYKCHPAAANLPPWSYFVDSYMRDYNDHVRQAPVRTTLEEETEFQKSLRKVERASIDRVEGEGVFKGIKLETLIKTAAENRGDIMRKGWEKVVDKVSRRGRVAIVSVNWSRSWIRKCLEGSDVGKINVFSNEFLVNSQDITTGGLDRWFGDKDGGIWTGWDKLRVMRDIVENSGAGEEGLVVYVGDSTSDLLCLLEADVGIFFGEKLDKSCDKLGIEIREGLTKGYVGKSGVSCLVRVEQWREIEEWVEGL</sequence>
<dbReference type="Pfam" id="PF12710">
    <property type="entry name" value="HAD"/>
    <property type="match status" value="1"/>
</dbReference>
<dbReference type="FunCoup" id="A0A3N4KMV8">
    <property type="interactions" value="19"/>
</dbReference>
<dbReference type="PANTHER" id="PTHR28181">
    <property type="entry name" value="UPF0655 PROTEIN YCR015C"/>
    <property type="match status" value="1"/>
</dbReference>
<evidence type="ECO:0008006" key="3">
    <source>
        <dbReference type="Google" id="ProtNLM"/>
    </source>
</evidence>
<dbReference type="PANTHER" id="PTHR28181:SF1">
    <property type="entry name" value="COLD TOLERANCE PROTEIN 1"/>
    <property type="match status" value="1"/>
</dbReference>
<dbReference type="InterPro" id="IPR050849">
    <property type="entry name" value="HAD-like_hydrolase_phosphatase"/>
</dbReference>
<proteinExistence type="predicted"/>
<dbReference type="InterPro" id="IPR036412">
    <property type="entry name" value="HAD-like_sf"/>
</dbReference>
<evidence type="ECO:0000313" key="1">
    <source>
        <dbReference type="EMBL" id="RPB11830.1"/>
    </source>
</evidence>
<dbReference type="OrthoDB" id="10255128at2759"/>
<reference evidence="1 2" key="1">
    <citation type="journal article" date="2018" name="Nat. Ecol. Evol.">
        <title>Pezizomycetes genomes reveal the molecular basis of ectomycorrhizal truffle lifestyle.</title>
        <authorList>
            <person name="Murat C."/>
            <person name="Payen T."/>
            <person name="Noel B."/>
            <person name="Kuo A."/>
            <person name="Morin E."/>
            <person name="Chen J."/>
            <person name="Kohler A."/>
            <person name="Krizsan K."/>
            <person name="Balestrini R."/>
            <person name="Da Silva C."/>
            <person name="Montanini B."/>
            <person name="Hainaut M."/>
            <person name="Levati E."/>
            <person name="Barry K.W."/>
            <person name="Belfiori B."/>
            <person name="Cichocki N."/>
            <person name="Clum A."/>
            <person name="Dockter R.B."/>
            <person name="Fauchery L."/>
            <person name="Guy J."/>
            <person name="Iotti M."/>
            <person name="Le Tacon F."/>
            <person name="Lindquist E.A."/>
            <person name="Lipzen A."/>
            <person name="Malagnac F."/>
            <person name="Mello A."/>
            <person name="Molinier V."/>
            <person name="Miyauchi S."/>
            <person name="Poulain J."/>
            <person name="Riccioni C."/>
            <person name="Rubini A."/>
            <person name="Sitrit Y."/>
            <person name="Splivallo R."/>
            <person name="Traeger S."/>
            <person name="Wang M."/>
            <person name="Zifcakova L."/>
            <person name="Wipf D."/>
            <person name="Zambonelli A."/>
            <person name="Paolocci F."/>
            <person name="Nowrousian M."/>
            <person name="Ottonello S."/>
            <person name="Baldrian P."/>
            <person name="Spatafora J.W."/>
            <person name="Henrissat B."/>
            <person name="Nagy L.G."/>
            <person name="Aury J.M."/>
            <person name="Wincker P."/>
            <person name="Grigoriev I.V."/>
            <person name="Bonfante P."/>
            <person name="Martin F.M."/>
        </authorList>
    </citation>
    <scope>NUCLEOTIDE SEQUENCE [LARGE SCALE GENOMIC DNA]</scope>
    <source>
        <strain evidence="1 2">CCBAS932</strain>
    </source>
</reference>
<dbReference type="AlphaFoldDB" id="A0A3N4KMV8"/>
<gene>
    <name evidence="1" type="ORF">P167DRAFT_536482</name>
</gene>
<dbReference type="SUPFAM" id="SSF56784">
    <property type="entry name" value="HAD-like"/>
    <property type="match status" value="1"/>
</dbReference>
<dbReference type="Proteomes" id="UP000277580">
    <property type="component" value="Unassembled WGS sequence"/>
</dbReference>
<evidence type="ECO:0000313" key="2">
    <source>
        <dbReference type="Proteomes" id="UP000277580"/>
    </source>
</evidence>
<dbReference type="EMBL" id="ML119133">
    <property type="protein sequence ID" value="RPB11830.1"/>
    <property type="molecule type" value="Genomic_DNA"/>
</dbReference>
<protein>
    <recommendedName>
        <fullName evidence="3">HAD-like protein</fullName>
    </recommendedName>
</protein>
<dbReference type="Gene3D" id="3.40.50.1000">
    <property type="entry name" value="HAD superfamily/HAD-like"/>
    <property type="match status" value="1"/>
</dbReference>
<name>A0A3N4KMV8_9PEZI</name>
<dbReference type="STRING" id="1392247.A0A3N4KMV8"/>
<accession>A0A3N4KMV8</accession>
<organism evidence="1 2">
    <name type="scientific">Morchella conica CCBAS932</name>
    <dbReference type="NCBI Taxonomy" id="1392247"/>
    <lineage>
        <taxon>Eukaryota</taxon>
        <taxon>Fungi</taxon>
        <taxon>Dikarya</taxon>
        <taxon>Ascomycota</taxon>
        <taxon>Pezizomycotina</taxon>
        <taxon>Pezizomycetes</taxon>
        <taxon>Pezizales</taxon>
        <taxon>Morchellaceae</taxon>
        <taxon>Morchella</taxon>
    </lineage>
</organism>
<dbReference type="InParanoid" id="A0A3N4KMV8"/>